<dbReference type="PANTHER" id="PTHR30231">
    <property type="entry name" value="DNA POLYMERASE III SUBUNIT EPSILON"/>
    <property type="match status" value="1"/>
</dbReference>
<comment type="catalytic activity">
    <reaction evidence="16 20">
        <text>DNA(n) + a 2'-deoxyribonucleoside 5'-triphosphate = DNA(n+1) + diphosphate</text>
        <dbReference type="Rhea" id="RHEA:22508"/>
        <dbReference type="Rhea" id="RHEA-COMP:17339"/>
        <dbReference type="Rhea" id="RHEA-COMP:17340"/>
        <dbReference type="ChEBI" id="CHEBI:33019"/>
        <dbReference type="ChEBI" id="CHEBI:61560"/>
        <dbReference type="ChEBI" id="CHEBI:173112"/>
        <dbReference type="EC" id="2.7.7.7"/>
    </reaction>
</comment>
<dbReference type="InterPro" id="IPR012337">
    <property type="entry name" value="RNaseH-like_sf"/>
</dbReference>
<organism evidence="23 24">
    <name type="scientific">Tranquillimonas alkanivorans</name>
    <dbReference type="NCBI Taxonomy" id="441119"/>
    <lineage>
        <taxon>Bacteria</taxon>
        <taxon>Pseudomonadati</taxon>
        <taxon>Pseudomonadota</taxon>
        <taxon>Alphaproteobacteria</taxon>
        <taxon>Rhodobacterales</taxon>
        <taxon>Roseobacteraceae</taxon>
        <taxon>Tranquillimonas</taxon>
    </lineage>
</organism>
<evidence type="ECO:0000256" key="14">
    <source>
        <dbReference type="ARBA" id="ARBA00025483"/>
    </source>
</evidence>
<keyword evidence="5 20" id="KW-0548">Nucleotidyltransferase</keyword>
<evidence type="ECO:0000256" key="17">
    <source>
        <dbReference type="PIRSR" id="PIRSR606309-1"/>
    </source>
</evidence>
<feature type="domain" description="Exonuclease" evidence="22">
    <location>
        <begin position="2"/>
        <end position="172"/>
    </location>
</feature>
<name>A0A1I5LHS9_9RHOB</name>
<keyword evidence="13 19" id="KW-0464">Manganese</keyword>
<dbReference type="GO" id="GO:0008408">
    <property type="term" value="F:3'-5' exonuclease activity"/>
    <property type="evidence" value="ECO:0007669"/>
    <property type="project" value="TreeGrafter"/>
</dbReference>
<feature type="binding site" evidence="19">
    <location>
        <position position="9"/>
    </location>
    <ligand>
        <name>a divalent metal cation</name>
        <dbReference type="ChEBI" id="CHEBI:60240"/>
        <label>1</label>
        <note>catalytic</note>
    </ligand>
</feature>
<gene>
    <name evidence="20" type="primary">dnaQ</name>
    <name evidence="23" type="ORF">SAMN04488047_101657</name>
</gene>
<keyword evidence="24" id="KW-1185">Reference proteome</keyword>
<evidence type="ECO:0000256" key="6">
    <source>
        <dbReference type="ARBA" id="ARBA00022705"/>
    </source>
</evidence>
<dbReference type="RefSeq" id="WP_093417541.1">
    <property type="nucleotide sequence ID" value="NZ_FOXA01000001.1"/>
</dbReference>
<dbReference type="FunFam" id="3.30.420.10:FF:000012">
    <property type="entry name" value="DNA polymerase III subunit epsilon"/>
    <property type="match status" value="1"/>
</dbReference>
<feature type="binding site" evidence="19">
    <location>
        <position position="155"/>
    </location>
    <ligand>
        <name>a divalent metal cation</name>
        <dbReference type="ChEBI" id="CHEBI:60240"/>
        <label>1</label>
        <note>catalytic</note>
    </ligand>
</feature>
<evidence type="ECO:0000256" key="8">
    <source>
        <dbReference type="ARBA" id="ARBA00022723"/>
    </source>
</evidence>
<feature type="binding site" evidence="18">
    <location>
        <position position="155"/>
    </location>
    <ligand>
        <name>substrate</name>
    </ligand>
</feature>
<evidence type="ECO:0000256" key="18">
    <source>
        <dbReference type="PIRSR" id="PIRSR606309-2"/>
    </source>
</evidence>
<evidence type="ECO:0000256" key="2">
    <source>
        <dbReference type="ARBA" id="ARBA00012417"/>
    </source>
</evidence>
<protein>
    <recommendedName>
        <fullName evidence="3 20">DNA polymerase III subunit epsilon</fullName>
        <ecNumber evidence="2 20">2.7.7.7</ecNumber>
    </recommendedName>
</protein>
<dbReference type="GO" id="GO:0003887">
    <property type="term" value="F:DNA-directed DNA polymerase activity"/>
    <property type="evidence" value="ECO:0007669"/>
    <property type="project" value="UniProtKB-KW"/>
</dbReference>
<evidence type="ECO:0000259" key="22">
    <source>
        <dbReference type="SMART" id="SM00479"/>
    </source>
</evidence>
<evidence type="ECO:0000256" key="1">
    <source>
        <dbReference type="ARBA" id="ARBA00001936"/>
    </source>
</evidence>
<evidence type="ECO:0000256" key="19">
    <source>
        <dbReference type="PIRSR" id="PIRSR606309-3"/>
    </source>
</evidence>
<evidence type="ECO:0000256" key="9">
    <source>
        <dbReference type="ARBA" id="ARBA00022801"/>
    </source>
</evidence>
<dbReference type="NCBIfam" id="TIGR01406">
    <property type="entry name" value="dnaQ_proteo"/>
    <property type="match status" value="1"/>
</dbReference>
<reference evidence="23 24" key="1">
    <citation type="submission" date="2016-10" db="EMBL/GenBank/DDBJ databases">
        <authorList>
            <person name="de Groot N.N."/>
        </authorList>
    </citation>
    <scope>NUCLEOTIDE SEQUENCE [LARGE SCALE GENOMIC DNA]</scope>
    <source>
        <strain evidence="23 24">DSM 19547</strain>
    </source>
</reference>
<dbReference type="Pfam" id="PF00929">
    <property type="entry name" value="RNase_T"/>
    <property type="match status" value="1"/>
</dbReference>
<feature type="binding site" evidence="18">
    <location>
        <position position="7"/>
    </location>
    <ligand>
        <name>substrate</name>
    </ligand>
</feature>
<evidence type="ECO:0000256" key="7">
    <source>
        <dbReference type="ARBA" id="ARBA00022722"/>
    </source>
</evidence>
<accession>A0A1I5LHS9</accession>
<feature type="binding site" evidence="18">
    <location>
        <position position="9"/>
    </location>
    <ligand>
        <name>substrate</name>
    </ligand>
</feature>
<feature type="active site" description="Proton acceptor" evidence="17">
    <location>
        <position position="150"/>
    </location>
</feature>
<dbReference type="InterPro" id="IPR006309">
    <property type="entry name" value="DnaQ_proteo"/>
</dbReference>
<dbReference type="AlphaFoldDB" id="A0A1I5LHS9"/>
<comment type="subunit">
    <text evidence="15 20">DNA polymerase III contains a core (composed of alpha, epsilon and theta chains) that associates with a tau subunit. This core dimerizes to form the POLIII' complex. PolIII' associates with the gamma complex (composed of gamma, delta, delta', psi and chi chains) and with the beta chain to form the complete DNA polymerase III complex.</text>
</comment>
<dbReference type="STRING" id="441119.SAMN04488047_101657"/>
<evidence type="ECO:0000256" key="13">
    <source>
        <dbReference type="ARBA" id="ARBA00023211"/>
    </source>
</evidence>
<dbReference type="Gene3D" id="3.30.420.10">
    <property type="entry name" value="Ribonuclease H-like superfamily/Ribonuclease H"/>
    <property type="match status" value="1"/>
</dbReference>
<dbReference type="CDD" id="cd06131">
    <property type="entry name" value="DNA_pol_III_epsilon_Ecoli_like"/>
    <property type="match status" value="1"/>
</dbReference>
<evidence type="ECO:0000256" key="10">
    <source>
        <dbReference type="ARBA" id="ARBA00022839"/>
    </source>
</evidence>
<dbReference type="InterPro" id="IPR006054">
    <property type="entry name" value="DnaQ"/>
</dbReference>
<dbReference type="GO" id="GO:0045004">
    <property type="term" value="P:DNA replication proofreading"/>
    <property type="evidence" value="ECO:0007669"/>
    <property type="project" value="TreeGrafter"/>
</dbReference>
<dbReference type="NCBIfam" id="TIGR00573">
    <property type="entry name" value="dnaq"/>
    <property type="match status" value="1"/>
</dbReference>
<keyword evidence="7 20" id="KW-0540">Nuclease</keyword>
<feature type="binding site" evidence="18">
    <location>
        <position position="52"/>
    </location>
    <ligand>
        <name>substrate</name>
    </ligand>
</feature>
<evidence type="ECO:0000256" key="20">
    <source>
        <dbReference type="RuleBase" id="RU364087"/>
    </source>
</evidence>
<dbReference type="SUPFAM" id="SSF53098">
    <property type="entry name" value="Ribonuclease H-like"/>
    <property type="match status" value="1"/>
</dbReference>
<dbReference type="OrthoDB" id="9804290at2"/>
<evidence type="ECO:0000256" key="15">
    <source>
        <dbReference type="ARBA" id="ARBA00026073"/>
    </source>
</evidence>
<keyword evidence="10 20" id="KW-0269">Exonuclease</keyword>
<feature type="binding site" evidence="19">
    <location>
        <position position="7"/>
    </location>
    <ligand>
        <name>a divalent metal cation</name>
        <dbReference type="ChEBI" id="CHEBI:60240"/>
        <label>1</label>
        <note>catalytic</note>
    </ligand>
</feature>
<evidence type="ECO:0000313" key="23">
    <source>
        <dbReference type="EMBL" id="SFO96753.1"/>
    </source>
</evidence>
<evidence type="ECO:0000256" key="12">
    <source>
        <dbReference type="ARBA" id="ARBA00022932"/>
    </source>
</evidence>
<keyword evidence="12 20" id="KW-0239">DNA-directed DNA polymerase</keyword>
<comment type="function">
    <text evidence="14 20">DNA polymerase III is a complex, multichain enzyme responsible for most of the replicative synthesis in bacteria. The epsilon subunit contain the editing function and is a proofreading 3'-5' exonuclease.</text>
</comment>
<proteinExistence type="predicted"/>
<evidence type="ECO:0000256" key="4">
    <source>
        <dbReference type="ARBA" id="ARBA00022679"/>
    </source>
</evidence>
<evidence type="ECO:0000313" key="24">
    <source>
        <dbReference type="Proteomes" id="UP000199356"/>
    </source>
</evidence>
<keyword evidence="6 20" id="KW-0235">DNA replication</keyword>
<dbReference type="EC" id="2.7.7.7" evidence="2 20"/>
<evidence type="ECO:0000256" key="3">
    <source>
        <dbReference type="ARBA" id="ARBA00020352"/>
    </source>
</evidence>
<feature type="binding site" evidence="18">
    <location>
        <position position="57"/>
    </location>
    <ligand>
        <name>substrate</name>
    </ligand>
</feature>
<dbReference type="GO" id="GO:0046872">
    <property type="term" value="F:metal ion binding"/>
    <property type="evidence" value="ECO:0007669"/>
    <property type="project" value="UniProtKB-KW"/>
</dbReference>
<sequence length="230" mass="25529">MREIVLDTETTGFEPETGDRIVEIGGVELFNHVPTGRTYHQYINPERSMPHEAFEVHGLGDDFLRDKPVFREIGQAFLNFVGDAKLVIHNAAFDMKFLNAELGWIKLPQIPWERAVDTLAIARRKFPGSPASLDALCRRFGIDNSSRTLHGALLDSEILAEVYLELIGGRQPGFTLAADTSGTGGDQGHEAWRPRPRPQPLPPRITPEEAAAHAAFVEVLGDDALWRKLG</sequence>
<keyword evidence="9 20" id="KW-0378">Hydrolase</keyword>
<keyword evidence="8 19" id="KW-0479">Metal-binding</keyword>
<keyword evidence="4 20" id="KW-0808">Transferase</keyword>
<evidence type="ECO:0000256" key="11">
    <source>
        <dbReference type="ARBA" id="ARBA00022842"/>
    </source>
</evidence>
<dbReference type="InterPro" id="IPR013520">
    <property type="entry name" value="Ribonucl_H"/>
</dbReference>
<dbReference type="SMART" id="SM00479">
    <property type="entry name" value="EXOIII"/>
    <property type="match status" value="1"/>
</dbReference>
<dbReference type="EMBL" id="FOXA01000001">
    <property type="protein sequence ID" value="SFO96753.1"/>
    <property type="molecule type" value="Genomic_DNA"/>
</dbReference>
<dbReference type="Proteomes" id="UP000199356">
    <property type="component" value="Unassembled WGS sequence"/>
</dbReference>
<dbReference type="PANTHER" id="PTHR30231:SF41">
    <property type="entry name" value="DNA POLYMERASE III SUBUNIT EPSILON"/>
    <property type="match status" value="1"/>
</dbReference>
<evidence type="ECO:0000256" key="16">
    <source>
        <dbReference type="ARBA" id="ARBA00049244"/>
    </source>
</evidence>
<dbReference type="NCBIfam" id="NF004316">
    <property type="entry name" value="PRK05711.1"/>
    <property type="match status" value="1"/>
</dbReference>
<evidence type="ECO:0000256" key="21">
    <source>
        <dbReference type="SAM" id="MobiDB-lite"/>
    </source>
</evidence>
<dbReference type="GO" id="GO:0003677">
    <property type="term" value="F:DNA binding"/>
    <property type="evidence" value="ECO:0007669"/>
    <property type="project" value="InterPro"/>
</dbReference>
<keyword evidence="11 19" id="KW-0460">Magnesium</keyword>
<comment type="cofactor">
    <cofactor evidence="1 20">
        <name>Mn(2+)</name>
        <dbReference type="ChEBI" id="CHEBI:29035"/>
    </cofactor>
</comment>
<dbReference type="InterPro" id="IPR036397">
    <property type="entry name" value="RNaseH_sf"/>
</dbReference>
<comment type="cofactor">
    <cofactor evidence="19">
        <name>Mg(2+)</name>
        <dbReference type="ChEBI" id="CHEBI:18420"/>
    </cofactor>
    <cofactor evidence="19">
        <name>Mn(2+)</name>
        <dbReference type="ChEBI" id="CHEBI:29035"/>
    </cofactor>
    <text evidence="19">Binds 2 divalent metal cations. Magnesium or manganese.</text>
</comment>
<feature type="region of interest" description="Disordered" evidence="21">
    <location>
        <begin position="180"/>
        <end position="200"/>
    </location>
</feature>
<dbReference type="GO" id="GO:0005829">
    <property type="term" value="C:cytosol"/>
    <property type="evidence" value="ECO:0007669"/>
    <property type="project" value="TreeGrafter"/>
</dbReference>
<evidence type="ECO:0000256" key="5">
    <source>
        <dbReference type="ARBA" id="ARBA00022695"/>
    </source>
</evidence>